<sequence length="339" mass="38483">MGGYFSKTENEMATSLLNIDDMFEMHNMNVKLKDINETKTTKKYENLVFEGGSTKGLAYCGAIKTLGDYGILENIKRFAGSSAGAITATLLALKYTPEEIEKIVFNTNFDSFIDNEFNIVEDAVNIYRGFGVCTGNSFFNYITKIIKDKTGNEKYTFADLYKNTGVVLVITGTSITDKKTIFFNYETYPDMEIRLAVRISMSIPYLFEPIRYDNKMFVDGGMLDNYPLHVFDKGEINQKTLGLKLITPNDTEDKKLIKPIQDRDIKSIKDFSLALLNTMLVTANRNEVNDFYWSRTVSINVPDLSDINFNINNDLKNNLMECGRTGVVDFFAKSNYISL</sequence>
<dbReference type="PANTHER" id="PTHR46394:SF1">
    <property type="entry name" value="PNPLA DOMAIN-CONTAINING PROTEIN"/>
    <property type="match status" value="1"/>
</dbReference>
<protein>
    <recommendedName>
        <fullName evidence="2">PNPLA domain-containing protein</fullName>
    </recommendedName>
</protein>
<reference evidence="3" key="1">
    <citation type="journal article" date="2020" name="Nature">
        <title>Giant virus diversity and host interactions through global metagenomics.</title>
        <authorList>
            <person name="Schulz F."/>
            <person name="Roux S."/>
            <person name="Paez-Espino D."/>
            <person name="Jungbluth S."/>
            <person name="Walsh D.A."/>
            <person name="Denef V.J."/>
            <person name="McMahon K.D."/>
            <person name="Konstantinidis K.T."/>
            <person name="Eloe-Fadrosh E.A."/>
            <person name="Kyrpides N.C."/>
            <person name="Woyke T."/>
        </authorList>
    </citation>
    <scope>NUCLEOTIDE SEQUENCE</scope>
    <source>
        <strain evidence="3">GVMAG-M-3300023179-27</strain>
    </source>
</reference>
<dbReference type="EMBL" id="MN739793">
    <property type="protein sequence ID" value="QHT26491.1"/>
    <property type="molecule type" value="Genomic_DNA"/>
</dbReference>
<keyword evidence="1" id="KW-0443">Lipid metabolism</keyword>
<dbReference type="InterPro" id="IPR002641">
    <property type="entry name" value="PNPLA_dom"/>
</dbReference>
<dbReference type="GO" id="GO:0006629">
    <property type="term" value="P:lipid metabolic process"/>
    <property type="evidence" value="ECO:0007669"/>
    <property type="project" value="UniProtKB-KW"/>
</dbReference>
<dbReference type="Gene3D" id="3.40.1090.10">
    <property type="entry name" value="Cytosolic phospholipase A2 catalytic domain"/>
    <property type="match status" value="2"/>
</dbReference>
<name>A0A6C0ECY1_9ZZZZ</name>
<dbReference type="SUPFAM" id="SSF52151">
    <property type="entry name" value="FabD/lysophospholipase-like"/>
    <property type="match status" value="1"/>
</dbReference>
<feature type="domain" description="PNPLA" evidence="2">
    <location>
        <begin position="47"/>
        <end position="232"/>
    </location>
</feature>
<proteinExistence type="predicted"/>
<dbReference type="Pfam" id="PF01734">
    <property type="entry name" value="Patatin"/>
    <property type="match status" value="1"/>
</dbReference>
<evidence type="ECO:0000259" key="2">
    <source>
        <dbReference type="PROSITE" id="PS51635"/>
    </source>
</evidence>
<dbReference type="PROSITE" id="PS51635">
    <property type="entry name" value="PNPLA"/>
    <property type="match status" value="1"/>
</dbReference>
<evidence type="ECO:0000256" key="1">
    <source>
        <dbReference type="ARBA" id="ARBA00023098"/>
    </source>
</evidence>
<accession>A0A6C0ECY1</accession>
<dbReference type="AlphaFoldDB" id="A0A6C0ECY1"/>
<evidence type="ECO:0000313" key="3">
    <source>
        <dbReference type="EMBL" id="QHT26491.1"/>
    </source>
</evidence>
<dbReference type="InterPro" id="IPR016035">
    <property type="entry name" value="Acyl_Trfase/lysoPLipase"/>
</dbReference>
<dbReference type="CDD" id="cd07207">
    <property type="entry name" value="Pat_ExoU_VipD_like"/>
    <property type="match status" value="1"/>
</dbReference>
<organism evidence="3">
    <name type="scientific">viral metagenome</name>
    <dbReference type="NCBI Taxonomy" id="1070528"/>
    <lineage>
        <taxon>unclassified sequences</taxon>
        <taxon>metagenomes</taxon>
        <taxon>organismal metagenomes</taxon>
    </lineage>
</organism>
<dbReference type="InterPro" id="IPR052580">
    <property type="entry name" value="Lipid_Hydrolase"/>
</dbReference>
<dbReference type="PANTHER" id="PTHR46394">
    <property type="entry name" value="ANNEXIN"/>
    <property type="match status" value="1"/>
</dbReference>